<feature type="compositionally biased region" description="Basic and acidic residues" evidence="1">
    <location>
        <begin position="1"/>
        <end position="10"/>
    </location>
</feature>
<keyword evidence="4" id="KW-1185">Reference proteome</keyword>
<evidence type="ECO:0000313" key="4">
    <source>
        <dbReference type="Proteomes" id="UP000291116"/>
    </source>
</evidence>
<dbReference type="Pfam" id="PF03457">
    <property type="entry name" value="HA"/>
    <property type="match status" value="1"/>
</dbReference>
<dbReference type="Proteomes" id="UP000291116">
    <property type="component" value="Unassembled WGS sequence"/>
</dbReference>
<dbReference type="InterPro" id="IPR005114">
    <property type="entry name" value="Helicase_assoc"/>
</dbReference>
<sequence length="250" mass="29433">MKATHGESTKTKIVQKAMSTKAKSKKPKGGNATKKSVRKKTSTSAAKKKNASVKKTGRKKQMITDTDKKTDDSRQSDSSDDDPEWEAYHLHSEKSESDAFWNENYRRLQEFHSTHGHSGVPIHWRVEPQFADWVSRQRQFFREIQSGYRRPSIRDEGRWKRLQILNFPLDYEKWHWQQKYNELIEVLHGEKYDENNTNIPETLKVWANHQIYLNQSDVHSRIDSERRRGLEILGVLKKDNRVEDCASYSD</sequence>
<dbReference type="Gene3D" id="6.10.140.530">
    <property type="match status" value="1"/>
</dbReference>
<evidence type="ECO:0000259" key="2">
    <source>
        <dbReference type="Pfam" id="PF03457"/>
    </source>
</evidence>
<reference evidence="3 4" key="1">
    <citation type="submission" date="2019-01" db="EMBL/GenBank/DDBJ databases">
        <authorList>
            <person name="Ferrante I. M."/>
        </authorList>
    </citation>
    <scope>NUCLEOTIDE SEQUENCE [LARGE SCALE GENOMIC DNA]</scope>
    <source>
        <strain evidence="3 4">B856</strain>
    </source>
</reference>
<dbReference type="OrthoDB" id="51371at2759"/>
<feature type="region of interest" description="Disordered" evidence="1">
    <location>
        <begin position="1"/>
        <end position="86"/>
    </location>
</feature>
<protein>
    <recommendedName>
        <fullName evidence="2">Helicase-associated domain-containing protein</fullName>
    </recommendedName>
</protein>
<dbReference type="AlphaFoldDB" id="A0A448ZNI4"/>
<name>A0A448ZNI4_9STRA</name>
<proteinExistence type="predicted"/>
<feature type="compositionally biased region" description="Basic residues" evidence="1">
    <location>
        <begin position="35"/>
        <end position="61"/>
    </location>
</feature>
<organism evidence="3 4">
    <name type="scientific">Pseudo-nitzschia multistriata</name>
    <dbReference type="NCBI Taxonomy" id="183589"/>
    <lineage>
        <taxon>Eukaryota</taxon>
        <taxon>Sar</taxon>
        <taxon>Stramenopiles</taxon>
        <taxon>Ochrophyta</taxon>
        <taxon>Bacillariophyta</taxon>
        <taxon>Bacillariophyceae</taxon>
        <taxon>Bacillariophycidae</taxon>
        <taxon>Bacillariales</taxon>
        <taxon>Bacillariaceae</taxon>
        <taxon>Pseudo-nitzschia</taxon>
    </lineage>
</organism>
<gene>
    <name evidence="3" type="ORF">PSNMU_V1.4_AUG-EV-PASAV3_0106420</name>
</gene>
<dbReference type="EMBL" id="CAACVS010000564">
    <property type="protein sequence ID" value="VEU43607.1"/>
    <property type="molecule type" value="Genomic_DNA"/>
</dbReference>
<feature type="domain" description="Helicase-associated" evidence="2">
    <location>
        <begin position="98"/>
        <end position="163"/>
    </location>
</feature>
<evidence type="ECO:0000256" key="1">
    <source>
        <dbReference type="SAM" id="MobiDB-lite"/>
    </source>
</evidence>
<evidence type="ECO:0000313" key="3">
    <source>
        <dbReference type="EMBL" id="VEU43607.1"/>
    </source>
</evidence>
<feature type="compositionally biased region" description="Basic and acidic residues" evidence="1">
    <location>
        <begin position="65"/>
        <end position="77"/>
    </location>
</feature>
<accession>A0A448ZNI4</accession>